<organism evidence="10 11">
    <name type="scientific">Strongylocentrotus purpuratus</name>
    <name type="common">Purple sea urchin</name>
    <dbReference type="NCBI Taxonomy" id="7668"/>
    <lineage>
        <taxon>Eukaryota</taxon>
        <taxon>Metazoa</taxon>
        <taxon>Echinodermata</taxon>
        <taxon>Eleutherozoa</taxon>
        <taxon>Echinozoa</taxon>
        <taxon>Echinoidea</taxon>
        <taxon>Euechinoidea</taxon>
        <taxon>Echinacea</taxon>
        <taxon>Camarodonta</taxon>
        <taxon>Echinidea</taxon>
        <taxon>Strongylocentrotidae</taxon>
        <taxon>Strongylocentrotus</taxon>
    </lineage>
</organism>
<dbReference type="CDD" id="cd00086">
    <property type="entry name" value="homeodomain"/>
    <property type="match status" value="1"/>
</dbReference>
<dbReference type="InterPro" id="IPR017970">
    <property type="entry name" value="Homeobox_CS"/>
</dbReference>
<dbReference type="KEGG" id="spu:105436602"/>
<dbReference type="SUPFAM" id="SSF46689">
    <property type="entry name" value="Homeodomain-like"/>
    <property type="match status" value="1"/>
</dbReference>
<dbReference type="OMA" id="DGCPGRM"/>
<evidence type="ECO:0000256" key="6">
    <source>
        <dbReference type="PROSITE-ProRule" id="PRU00108"/>
    </source>
</evidence>
<dbReference type="InterPro" id="IPR042247">
    <property type="entry name" value="TLX1/2/3"/>
</dbReference>
<dbReference type="PANTHER" id="PTHR45921:SF4">
    <property type="entry name" value="IP01054P"/>
    <property type="match status" value="1"/>
</dbReference>
<dbReference type="InterPro" id="IPR020479">
    <property type="entry name" value="HD_metazoa"/>
</dbReference>
<dbReference type="Proteomes" id="UP000007110">
    <property type="component" value="Unassembled WGS sequence"/>
</dbReference>
<dbReference type="SMART" id="SM00389">
    <property type="entry name" value="HOX"/>
    <property type="match status" value="1"/>
</dbReference>
<dbReference type="GO" id="GO:0000981">
    <property type="term" value="F:DNA-binding transcription factor activity, RNA polymerase II-specific"/>
    <property type="evidence" value="ECO:0000318"/>
    <property type="project" value="GO_Central"/>
</dbReference>
<dbReference type="InterPro" id="IPR001356">
    <property type="entry name" value="HD"/>
</dbReference>
<dbReference type="PANTHER" id="PTHR45921">
    <property type="entry name" value="IP01054P"/>
    <property type="match status" value="1"/>
</dbReference>
<keyword evidence="11" id="KW-1185">Reference proteome</keyword>
<dbReference type="PROSITE" id="PS00027">
    <property type="entry name" value="HOMEOBOX_1"/>
    <property type="match status" value="1"/>
</dbReference>
<feature type="region of interest" description="Disordered" evidence="8">
    <location>
        <begin position="205"/>
        <end position="244"/>
    </location>
</feature>
<evidence type="ECO:0000313" key="10">
    <source>
        <dbReference type="EnsemblMetazoa" id="XP_030853071"/>
    </source>
</evidence>
<dbReference type="GeneID" id="105436602"/>
<dbReference type="AlphaFoldDB" id="A0A7M7PM16"/>
<evidence type="ECO:0000256" key="4">
    <source>
        <dbReference type="ARBA" id="ARBA00023155"/>
    </source>
</evidence>
<feature type="DNA-binding region" description="Homeobox" evidence="6">
    <location>
        <begin position="104"/>
        <end position="163"/>
    </location>
</feature>
<feature type="compositionally biased region" description="Low complexity" evidence="8">
    <location>
        <begin position="205"/>
        <end position="219"/>
    </location>
</feature>
<evidence type="ECO:0000256" key="2">
    <source>
        <dbReference type="ARBA" id="ARBA00022473"/>
    </source>
</evidence>
<keyword evidence="5 6" id="KW-0539">Nucleus</keyword>
<dbReference type="GO" id="GO:0048513">
    <property type="term" value="P:animal organ development"/>
    <property type="evidence" value="ECO:0000318"/>
    <property type="project" value="GO_Central"/>
</dbReference>
<accession>A0A7M7PM16</accession>
<dbReference type="EnsemblMetazoa" id="XM_030997211">
    <property type="protein sequence ID" value="XP_030853071"/>
    <property type="gene ID" value="LOC105436602"/>
</dbReference>
<dbReference type="OrthoDB" id="6159439at2759"/>
<dbReference type="InParanoid" id="A0A7M7PM16"/>
<evidence type="ECO:0000256" key="1">
    <source>
        <dbReference type="ARBA" id="ARBA00004123"/>
    </source>
</evidence>
<dbReference type="GO" id="GO:0003677">
    <property type="term" value="F:DNA binding"/>
    <property type="evidence" value="ECO:0007669"/>
    <property type="project" value="UniProtKB-UniRule"/>
</dbReference>
<keyword evidence="4 6" id="KW-0371">Homeobox</keyword>
<keyword evidence="2" id="KW-0217">Developmental protein</keyword>
<dbReference type="FunCoup" id="A0A7M7PM16">
    <property type="interactions" value="103"/>
</dbReference>
<dbReference type="PRINTS" id="PR00031">
    <property type="entry name" value="HTHREPRESSR"/>
</dbReference>
<proteinExistence type="predicted"/>
<evidence type="ECO:0000313" key="11">
    <source>
        <dbReference type="Proteomes" id="UP000007110"/>
    </source>
</evidence>
<evidence type="ECO:0000259" key="9">
    <source>
        <dbReference type="PROSITE" id="PS50071"/>
    </source>
</evidence>
<dbReference type="InterPro" id="IPR000047">
    <property type="entry name" value="HTH_motif"/>
</dbReference>
<reference evidence="11" key="1">
    <citation type="submission" date="2015-02" db="EMBL/GenBank/DDBJ databases">
        <title>Genome sequencing for Strongylocentrotus purpuratus.</title>
        <authorList>
            <person name="Murali S."/>
            <person name="Liu Y."/>
            <person name="Vee V."/>
            <person name="English A."/>
            <person name="Wang M."/>
            <person name="Skinner E."/>
            <person name="Han Y."/>
            <person name="Muzny D.M."/>
            <person name="Worley K.C."/>
            <person name="Gibbs R.A."/>
        </authorList>
    </citation>
    <scope>NUCLEOTIDE SEQUENCE</scope>
</reference>
<keyword evidence="3 6" id="KW-0238">DNA-binding</keyword>
<evidence type="ECO:0000256" key="3">
    <source>
        <dbReference type="ARBA" id="ARBA00023125"/>
    </source>
</evidence>
<reference evidence="10" key="2">
    <citation type="submission" date="2021-01" db="UniProtKB">
        <authorList>
            <consortium name="EnsemblMetazoa"/>
        </authorList>
    </citation>
    <scope>IDENTIFICATION</scope>
</reference>
<feature type="domain" description="Homeobox" evidence="9">
    <location>
        <begin position="102"/>
        <end position="162"/>
    </location>
</feature>
<evidence type="ECO:0000256" key="8">
    <source>
        <dbReference type="SAM" id="MobiDB-lite"/>
    </source>
</evidence>
<dbReference type="PRINTS" id="PR00024">
    <property type="entry name" value="HOMEOBOX"/>
</dbReference>
<feature type="compositionally biased region" description="Polar residues" evidence="8">
    <location>
        <begin position="234"/>
        <end position="244"/>
    </location>
</feature>
<dbReference type="PROSITE" id="PS50071">
    <property type="entry name" value="HOMEOBOX_2"/>
    <property type="match status" value="1"/>
</dbReference>
<dbReference type="RefSeq" id="XP_030853071.1">
    <property type="nucleotide sequence ID" value="XM_030997211.1"/>
</dbReference>
<dbReference type="Gene3D" id="1.10.10.60">
    <property type="entry name" value="Homeodomain-like"/>
    <property type="match status" value="1"/>
</dbReference>
<dbReference type="GO" id="GO:0006357">
    <property type="term" value="P:regulation of transcription by RNA polymerase II"/>
    <property type="evidence" value="ECO:0000318"/>
    <property type="project" value="GO_Central"/>
</dbReference>
<protein>
    <recommendedName>
        <fullName evidence="9">Homeobox domain-containing protein</fullName>
    </recommendedName>
</protein>
<dbReference type="InterPro" id="IPR009057">
    <property type="entry name" value="Homeodomain-like_sf"/>
</dbReference>
<evidence type="ECO:0000256" key="5">
    <source>
        <dbReference type="ARBA" id="ARBA00023242"/>
    </source>
</evidence>
<comment type="subcellular location">
    <subcellularLocation>
        <location evidence="1 6 7">Nucleus</location>
    </subcellularLocation>
</comment>
<evidence type="ECO:0000256" key="7">
    <source>
        <dbReference type="RuleBase" id="RU000682"/>
    </source>
</evidence>
<dbReference type="GO" id="GO:0005634">
    <property type="term" value="C:nucleus"/>
    <property type="evidence" value="ECO:0000318"/>
    <property type="project" value="GO_Central"/>
</dbReference>
<sequence length="244" mass="27203">MNAYTMMKAYTGYHATPGLGANLALNILYPSLISTPSIPILPHHAPATPTPHLLKHNSATSVPPAKVYPNRRPLDTQNHPGGCGSVSVSEAHLPATLPIKPRRPRRRRTTFTPSQLGAMERKFRCQKYLSVAERGMLADRLGLNETQIKTWYQNRRTKWKRQTGPSERMEELRLHFCNEDGCPGRMRKHVRDVVGTDLIGSTTFTCATTSPSSSPSISQSEEENDSTEKRLLSNFPQSSPESLK</sequence>
<dbReference type="Pfam" id="PF00046">
    <property type="entry name" value="Homeodomain"/>
    <property type="match status" value="1"/>
</dbReference>
<name>A0A7M7PM16_STRPU</name>